<evidence type="ECO:0000313" key="9">
    <source>
        <dbReference type="Proteomes" id="UP000280501"/>
    </source>
</evidence>
<evidence type="ECO:0000256" key="3">
    <source>
        <dbReference type="ARBA" id="ARBA00012754"/>
    </source>
</evidence>
<feature type="domain" description="Glycoside hydrolase family 2 immunoglobulin-like beta-sandwich" evidence="6">
    <location>
        <begin position="228"/>
        <end position="325"/>
    </location>
</feature>
<dbReference type="AlphaFoldDB" id="A0A3N4YPW3"/>
<dbReference type="InterPro" id="IPR050887">
    <property type="entry name" value="Beta-mannosidase_GH2"/>
</dbReference>
<gene>
    <name evidence="8" type="ORF">EDD34_3322</name>
</gene>
<dbReference type="OrthoDB" id="9758603at2"/>
<dbReference type="SUPFAM" id="SSF49785">
    <property type="entry name" value="Galactose-binding domain-like"/>
    <property type="match status" value="1"/>
</dbReference>
<feature type="domain" description="Beta-mannosidase-like galactose-binding" evidence="7">
    <location>
        <begin position="31"/>
        <end position="209"/>
    </location>
</feature>
<dbReference type="Pfam" id="PF00703">
    <property type="entry name" value="Glyco_hydro_2"/>
    <property type="match status" value="1"/>
</dbReference>
<dbReference type="GO" id="GO:0005975">
    <property type="term" value="P:carbohydrate metabolic process"/>
    <property type="evidence" value="ECO:0007669"/>
    <property type="project" value="InterPro"/>
</dbReference>
<sequence>MTAPGSTIELPDFELVGLLPGEGDPAVLADHESGEWCRAVVPGGVHESLIEEGRIDHPFFGADERKDAWIDEREWWYRTRFPRPVTAPGQRTTLVFDGLDTVAEIWLNGRRLGRHSNQFRPAEFDVSDELADANVLLVRFSPPLAGREIPPSVQRTITRISEVMGRPEAATESGVGLSGLLPRATSLRKASFSWGWDFGPKLPSIGIWRGVRLRLERGAAITGHHVGVTALAADHSSATVAVRVDVDAFDATRCSVRVVLVSPSGRRFEATAPVRERSAGVELRIDDPELWWTHDLGQQNLHDVRIELSDATGVLDGVDDTVGLRTIVLDRQEDDVEGGRLFRFVLNGEPLFVRGAAWLPASVFVGSVSAETHRDRVLRAREGNLTMLRVWGGGVYEHDSFYAACDELGVLVWQDFMFACTDYPSGSARFVSEVRAEAEYQVSRLRNRACLALWAGNNEIEVLHLIAWGEVEPGDWGWSIFHELLPQTVAELDGLVPYWPGSPWGEGDALGINGESDGDRHDWEVWHGLTIPGLSTGEPSYPTVGDSRHYRRYADDSGKFISEFGIHASPELATLERWMPGVEIHDEVFDLHNKDNPKNKGDELLSVTTGIPTTLREYIDLTQAVQAEGMSFAVEHFRRRQPHTSGALVWQFNDVWPGLTWSLIDVDGVPKSAYYALARASAPVAASFRVADGQLELWLANNTREEIETELDIEVGRFDGAERKTERIAARVRAASSAMLWSTTAPDDGAHYAWVSSPDGLFPDARKHFAELGELALGDSEVIVEATASELTIISVGYSYSVRIEQPVPGIRLSDNCFDLRDGDRRTITVSGVDASTLRVTATRPRASAGEEALS</sequence>
<evidence type="ECO:0000256" key="1">
    <source>
        <dbReference type="ARBA" id="ARBA00000829"/>
    </source>
</evidence>
<dbReference type="InterPro" id="IPR054593">
    <property type="entry name" value="Beta-mannosidase-like_N2"/>
</dbReference>
<evidence type="ECO:0000256" key="4">
    <source>
        <dbReference type="ARBA" id="ARBA00022801"/>
    </source>
</evidence>
<keyword evidence="4" id="KW-0378">Hydrolase</keyword>
<reference evidence="8 9" key="1">
    <citation type="submission" date="2018-11" db="EMBL/GenBank/DDBJ databases">
        <title>Sequencing the genomes of 1000 actinobacteria strains.</title>
        <authorList>
            <person name="Klenk H.-P."/>
        </authorList>
    </citation>
    <scope>NUCLEOTIDE SEQUENCE [LARGE SCALE GENOMIC DNA]</scope>
    <source>
        <strain evidence="8 9">DSM 15700</strain>
    </source>
</reference>
<dbReference type="SUPFAM" id="SSF51445">
    <property type="entry name" value="(Trans)glycosidases"/>
    <property type="match status" value="1"/>
</dbReference>
<comment type="catalytic activity">
    <reaction evidence="1">
        <text>Hydrolysis of terminal, non-reducing beta-D-mannose residues in beta-D-mannosides.</text>
        <dbReference type="EC" id="3.2.1.25"/>
    </reaction>
</comment>
<keyword evidence="9" id="KW-1185">Reference proteome</keyword>
<dbReference type="Gene3D" id="2.60.40.10">
    <property type="entry name" value="Immunoglobulins"/>
    <property type="match status" value="1"/>
</dbReference>
<dbReference type="InterPro" id="IPR008979">
    <property type="entry name" value="Galactose-bd-like_sf"/>
</dbReference>
<dbReference type="InterPro" id="IPR013783">
    <property type="entry name" value="Ig-like_fold"/>
</dbReference>
<evidence type="ECO:0000256" key="2">
    <source>
        <dbReference type="ARBA" id="ARBA00007401"/>
    </source>
</evidence>
<dbReference type="InterPro" id="IPR017853">
    <property type="entry name" value="GH"/>
</dbReference>
<comment type="similarity">
    <text evidence="2">Belongs to the glycosyl hydrolase 2 family.</text>
</comment>
<dbReference type="PANTHER" id="PTHR43730:SF1">
    <property type="entry name" value="BETA-MANNOSIDASE"/>
    <property type="match status" value="1"/>
</dbReference>
<dbReference type="Pfam" id="PF22666">
    <property type="entry name" value="Glyco_hydro_2_N2"/>
    <property type="match status" value="1"/>
</dbReference>
<dbReference type="Proteomes" id="UP000280501">
    <property type="component" value="Unassembled WGS sequence"/>
</dbReference>
<dbReference type="InterPro" id="IPR006102">
    <property type="entry name" value="Ig-like_GH2"/>
</dbReference>
<proteinExistence type="inferred from homology"/>
<dbReference type="EC" id="3.2.1.25" evidence="3"/>
<keyword evidence="5" id="KW-0326">Glycosidase</keyword>
<accession>A0A3N4YPW3</accession>
<protein>
    <recommendedName>
        <fullName evidence="3">beta-mannosidase</fullName>
        <ecNumber evidence="3">3.2.1.25</ecNumber>
    </recommendedName>
</protein>
<evidence type="ECO:0000256" key="5">
    <source>
        <dbReference type="ARBA" id="ARBA00023295"/>
    </source>
</evidence>
<dbReference type="SUPFAM" id="SSF49303">
    <property type="entry name" value="beta-Galactosidase/glucuronidase domain"/>
    <property type="match status" value="2"/>
</dbReference>
<dbReference type="EMBL" id="RKQZ01000001">
    <property type="protein sequence ID" value="RPF22653.1"/>
    <property type="molecule type" value="Genomic_DNA"/>
</dbReference>
<evidence type="ECO:0000259" key="6">
    <source>
        <dbReference type="Pfam" id="PF00703"/>
    </source>
</evidence>
<dbReference type="GO" id="GO:0004567">
    <property type="term" value="F:beta-mannosidase activity"/>
    <property type="evidence" value="ECO:0007669"/>
    <property type="project" value="UniProtKB-EC"/>
</dbReference>
<evidence type="ECO:0000313" key="8">
    <source>
        <dbReference type="EMBL" id="RPF22653.1"/>
    </source>
</evidence>
<name>A0A3N4YPW3_9MICO</name>
<evidence type="ECO:0000259" key="7">
    <source>
        <dbReference type="Pfam" id="PF22666"/>
    </source>
</evidence>
<dbReference type="FunFam" id="3.20.20.80:FF:000050">
    <property type="entry name" value="Beta-mannosidase B"/>
    <property type="match status" value="1"/>
</dbReference>
<comment type="caution">
    <text evidence="8">The sequence shown here is derived from an EMBL/GenBank/DDBJ whole genome shotgun (WGS) entry which is preliminary data.</text>
</comment>
<dbReference type="InterPro" id="IPR036156">
    <property type="entry name" value="Beta-gal/glucu_dom_sf"/>
</dbReference>
<dbReference type="PANTHER" id="PTHR43730">
    <property type="entry name" value="BETA-MANNOSIDASE"/>
    <property type="match status" value="1"/>
</dbReference>
<organism evidence="8 9">
    <name type="scientific">Myceligenerans xiligouense</name>
    <dbReference type="NCBI Taxonomy" id="253184"/>
    <lineage>
        <taxon>Bacteria</taxon>
        <taxon>Bacillati</taxon>
        <taxon>Actinomycetota</taxon>
        <taxon>Actinomycetes</taxon>
        <taxon>Micrococcales</taxon>
        <taxon>Promicromonosporaceae</taxon>
        <taxon>Myceligenerans</taxon>
    </lineage>
</organism>
<dbReference type="GO" id="GO:0006516">
    <property type="term" value="P:glycoprotein catabolic process"/>
    <property type="evidence" value="ECO:0007669"/>
    <property type="project" value="TreeGrafter"/>
</dbReference>
<dbReference type="RefSeq" id="WP_123815533.1">
    <property type="nucleotide sequence ID" value="NZ_RKQZ01000001.1"/>
</dbReference>
<dbReference type="Gene3D" id="2.60.120.260">
    <property type="entry name" value="Galactose-binding domain-like"/>
    <property type="match status" value="1"/>
</dbReference>
<dbReference type="Gene3D" id="3.20.20.80">
    <property type="entry name" value="Glycosidases"/>
    <property type="match status" value="1"/>
</dbReference>